<comment type="caution">
    <text evidence="1">The sequence shown here is derived from an EMBL/GenBank/DDBJ whole genome shotgun (WGS) entry which is preliminary data.</text>
</comment>
<keyword evidence="2" id="KW-1185">Reference proteome</keyword>
<sequence>MVRKEITHSIKASEFKAKCLALMDDVAISGETWVGTKNGRPIAELRPYSGGRIATPFGLHPALEIHGDVISPLGDDLWKAME</sequence>
<evidence type="ECO:0000313" key="1">
    <source>
        <dbReference type="EMBL" id="MEX0386707.1"/>
    </source>
</evidence>
<gene>
    <name evidence="1" type="ORF">V6X64_06860</name>
</gene>
<accession>A0ABV3SAG7</accession>
<evidence type="ECO:0000313" key="2">
    <source>
        <dbReference type="Proteomes" id="UP001556653"/>
    </source>
</evidence>
<name>A0ABV3SAG7_9GAMM</name>
<dbReference type="Proteomes" id="UP001556653">
    <property type="component" value="Unassembled WGS sequence"/>
</dbReference>
<protein>
    <submittedName>
        <fullName evidence="1">Type II toxin-antitoxin system Phd/YefM family antitoxin</fullName>
    </submittedName>
</protein>
<dbReference type="Gene3D" id="3.40.1620.10">
    <property type="entry name" value="YefM-like domain"/>
    <property type="match status" value="1"/>
</dbReference>
<organism evidence="1 2">
    <name type="scientific">Spiribacter onubensis</name>
    <dbReference type="NCBI Taxonomy" id="3122420"/>
    <lineage>
        <taxon>Bacteria</taxon>
        <taxon>Pseudomonadati</taxon>
        <taxon>Pseudomonadota</taxon>
        <taxon>Gammaproteobacteria</taxon>
        <taxon>Chromatiales</taxon>
        <taxon>Ectothiorhodospiraceae</taxon>
        <taxon>Spiribacter</taxon>
    </lineage>
</organism>
<dbReference type="RefSeq" id="WP_367967169.1">
    <property type="nucleotide sequence ID" value="NZ_JBAKFJ010000001.1"/>
</dbReference>
<dbReference type="EMBL" id="JBAKFJ010000001">
    <property type="protein sequence ID" value="MEX0386707.1"/>
    <property type="molecule type" value="Genomic_DNA"/>
</dbReference>
<reference evidence="1 2" key="1">
    <citation type="submission" date="2024-02" db="EMBL/GenBank/DDBJ databases">
        <title>New especies of Spiribacter isolated from saline water.</title>
        <authorList>
            <person name="Leon M.J."/>
            <person name="De La Haba R."/>
            <person name="Sanchez-Porro C."/>
            <person name="Ventosa A."/>
        </authorList>
    </citation>
    <scope>NUCLEOTIDE SEQUENCE [LARGE SCALE GENOMIC DNA]</scope>
    <source>
        <strain evidence="2">ag22IC4-227</strain>
    </source>
</reference>
<proteinExistence type="predicted"/>